<organism evidence="1 2">
    <name type="scientific">Papillomaviridae sp</name>
    <dbReference type="NCBI Taxonomy" id="2052558"/>
    <lineage>
        <taxon>Viruses</taxon>
        <taxon>Monodnaviria</taxon>
        <taxon>Shotokuvirae</taxon>
        <taxon>Cossaviricota</taxon>
        <taxon>Papovaviricetes</taxon>
        <taxon>Zurhausenvirales</taxon>
        <taxon>Papillomaviridae</taxon>
    </lineage>
</organism>
<proteinExistence type="predicted"/>
<sequence length="68" mass="8121">MRIKQDLVPLPDNAIEVIDLFCYEEFSDSEDDEPEPEPELRIDFCTCYCTYCKTPWFLNGIFRFRSCL</sequence>
<reference evidence="1 2" key="1">
    <citation type="submission" date="2018-07" db="EMBL/GenBank/DDBJ databases">
        <title>Uncovering a Universe of Circular DNA Viruses in Animal Metagenomes.</title>
        <authorList>
            <person name="Tisza M."/>
            <person name="Buck C."/>
            <person name="Pastrana D."/>
            <person name="Welch N."/>
            <person name="Peretti A."/>
        </authorList>
    </citation>
    <scope>NUCLEOTIDE SEQUENCE [LARGE SCALE GENOMIC DNA]</scope>
    <source>
        <strain evidence="1">Ctce22</strain>
    </source>
</reference>
<evidence type="ECO:0000313" key="1">
    <source>
        <dbReference type="EMBL" id="QXP49531.1"/>
    </source>
</evidence>
<evidence type="ECO:0000313" key="2">
    <source>
        <dbReference type="Proteomes" id="UP000268338"/>
    </source>
</evidence>
<dbReference type="Proteomes" id="UP000268338">
    <property type="component" value="Segment"/>
</dbReference>
<dbReference type="EMBL" id="MH617143">
    <property type="protein sequence ID" value="QXP49531.1"/>
    <property type="molecule type" value="Genomic_DNA"/>
</dbReference>
<accession>A0A8F5XUV9</accession>
<protein>
    <submittedName>
        <fullName evidence="1">E7fs protein</fullName>
    </submittedName>
</protein>
<name>A0A8F5XUV9_9PAPI</name>